<evidence type="ECO:0000256" key="7">
    <source>
        <dbReference type="ARBA" id="ARBA00023237"/>
    </source>
</evidence>
<name>A0ABU9XUB1_9SPHN</name>
<keyword evidence="11" id="KW-0732">Signal</keyword>
<evidence type="ECO:0000259" key="12">
    <source>
        <dbReference type="Pfam" id="PF00593"/>
    </source>
</evidence>
<dbReference type="PANTHER" id="PTHR40980:SF4">
    <property type="entry name" value="TONB-DEPENDENT RECEPTOR-LIKE BETA-BARREL DOMAIN-CONTAINING PROTEIN"/>
    <property type="match status" value="1"/>
</dbReference>
<dbReference type="SUPFAM" id="SSF56935">
    <property type="entry name" value="Porins"/>
    <property type="match status" value="1"/>
</dbReference>
<dbReference type="InterPro" id="IPR037066">
    <property type="entry name" value="Plug_dom_sf"/>
</dbReference>
<dbReference type="EMBL" id="JBDIMF010000005">
    <property type="protein sequence ID" value="MEN2787130.1"/>
    <property type="molecule type" value="Genomic_DNA"/>
</dbReference>
<evidence type="ECO:0000256" key="3">
    <source>
        <dbReference type="ARBA" id="ARBA00022452"/>
    </source>
</evidence>
<comment type="subcellular location">
    <subcellularLocation>
        <location evidence="1 8">Cell outer membrane</location>
        <topology evidence="1 8">Multi-pass membrane protein</topology>
    </subcellularLocation>
</comment>
<evidence type="ECO:0000256" key="2">
    <source>
        <dbReference type="ARBA" id="ARBA00022448"/>
    </source>
</evidence>
<dbReference type="Gene3D" id="2.170.130.10">
    <property type="entry name" value="TonB-dependent receptor, plug domain"/>
    <property type="match status" value="1"/>
</dbReference>
<feature type="region of interest" description="Disordered" evidence="10">
    <location>
        <begin position="222"/>
        <end position="257"/>
    </location>
</feature>
<accession>A0ABU9XUB1</accession>
<proteinExistence type="inferred from homology"/>
<keyword evidence="4 8" id="KW-0812">Transmembrane</keyword>
<evidence type="ECO:0000256" key="9">
    <source>
        <dbReference type="RuleBase" id="RU003357"/>
    </source>
</evidence>
<gene>
    <name evidence="14" type="ORF">ABC969_11955</name>
</gene>
<dbReference type="Proteomes" id="UP001404104">
    <property type="component" value="Unassembled WGS sequence"/>
</dbReference>
<evidence type="ECO:0000259" key="13">
    <source>
        <dbReference type="Pfam" id="PF07715"/>
    </source>
</evidence>
<feature type="domain" description="TonB-dependent receptor plug" evidence="13">
    <location>
        <begin position="68"/>
        <end position="157"/>
    </location>
</feature>
<evidence type="ECO:0000256" key="10">
    <source>
        <dbReference type="SAM" id="MobiDB-lite"/>
    </source>
</evidence>
<reference evidence="14 15" key="1">
    <citation type="submission" date="2024-05" db="EMBL/GenBank/DDBJ databases">
        <authorList>
            <person name="Liu Q."/>
            <person name="Xin Y.-H."/>
        </authorList>
    </citation>
    <scope>NUCLEOTIDE SEQUENCE [LARGE SCALE GENOMIC DNA]</scope>
    <source>
        <strain evidence="14 15">CGMCC 1.15349</strain>
    </source>
</reference>
<comment type="caution">
    <text evidence="14">The sequence shown here is derived from an EMBL/GenBank/DDBJ whole genome shotgun (WGS) entry which is preliminary data.</text>
</comment>
<dbReference type="Pfam" id="PF07715">
    <property type="entry name" value="Plug"/>
    <property type="match status" value="1"/>
</dbReference>
<keyword evidence="6 8" id="KW-0472">Membrane</keyword>
<keyword evidence="7 8" id="KW-0998">Cell outer membrane</keyword>
<evidence type="ECO:0000256" key="8">
    <source>
        <dbReference type="PROSITE-ProRule" id="PRU01360"/>
    </source>
</evidence>
<comment type="similarity">
    <text evidence="8 9">Belongs to the TonB-dependent receptor family.</text>
</comment>
<organism evidence="14 15">
    <name type="scientific">Sphingomonas qilianensis</name>
    <dbReference type="NCBI Taxonomy" id="1736690"/>
    <lineage>
        <taxon>Bacteria</taxon>
        <taxon>Pseudomonadati</taxon>
        <taxon>Pseudomonadota</taxon>
        <taxon>Alphaproteobacteria</taxon>
        <taxon>Sphingomonadales</taxon>
        <taxon>Sphingomonadaceae</taxon>
        <taxon>Sphingomonas</taxon>
    </lineage>
</organism>
<feature type="signal peptide" evidence="11">
    <location>
        <begin position="1"/>
        <end position="24"/>
    </location>
</feature>
<evidence type="ECO:0000313" key="15">
    <source>
        <dbReference type="Proteomes" id="UP001404104"/>
    </source>
</evidence>
<dbReference type="InterPro" id="IPR039426">
    <property type="entry name" value="TonB-dep_rcpt-like"/>
</dbReference>
<dbReference type="InterPro" id="IPR036942">
    <property type="entry name" value="Beta-barrel_TonB_sf"/>
</dbReference>
<evidence type="ECO:0000256" key="4">
    <source>
        <dbReference type="ARBA" id="ARBA00022692"/>
    </source>
</evidence>
<keyword evidence="2 8" id="KW-0813">Transport</keyword>
<keyword evidence="5 9" id="KW-0798">TonB box</keyword>
<dbReference type="PROSITE" id="PS52016">
    <property type="entry name" value="TONB_DEPENDENT_REC_3"/>
    <property type="match status" value="1"/>
</dbReference>
<dbReference type="RefSeq" id="WP_345865233.1">
    <property type="nucleotide sequence ID" value="NZ_JBDIMF010000005.1"/>
</dbReference>
<feature type="chain" id="PRO_5047457385" evidence="11">
    <location>
        <begin position="25"/>
        <end position="742"/>
    </location>
</feature>
<protein>
    <submittedName>
        <fullName evidence="14">TonB-dependent receptor</fullName>
    </submittedName>
</protein>
<dbReference type="InterPro" id="IPR000531">
    <property type="entry name" value="Beta-barrel_TonB"/>
</dbReference>
<evidence type="ECO:0000256" key="5">
    <source>
        <dbReference type="ARBA" id="ARBA00023077"/>
    </source>
</evidence>
<sequence length="742" mass="82022">MSNIRTLLGGCAVAALMLPLATVAQTIPADSTAPVTETAPDEAKDIIVTGTIAFRNRTEDVNPVLAYDLDYFQRFEPVSVGEMLKRVPGVTFTSDVLEYDGPQFRGLPAGYTQVLINGRRAPGGQADRSFFVDRIPAELVERIEIVRSPRADQPSEGVAGSLNIVTKEAATFEGGFAKAGALINKDGKFRPSLGAAYAGRIGEDTSYWGALNYQERRNPKKKVSLRFDDENDGPRDATNADFNNTELQADTRDGSDLSGSAEIRHDFGDKGFVRFQGFFVDTDREEFESSVTYDGSDLDFDGIETQLEDINQQTYTLSSDARIPLGGSLELGLAAGWSGYREDTDSTVMVGDNEDDLDDLELDDVSNVTIKDDEYTGTINLGFGGEMARFKLGVDLLRKDRDGVNDGDFQTNTFKIKEERYDPYARVTLTPTPQLTVDAGLRYEITRRTVSGTAVASADYETETLNPSLHVRYAPTALDQFRVSGARTVRRPNYDFISPYEDEETPGDDDVTIGNPRLRNEKAWGLDAGYERRLGGRGVAGINFFYRDITDVIELVAIGENGDGQRFTPQNIGDGKTWGFEVDLSTPLTAIGLPDTGVFANYTYLDSEVTDPFTGEKRRFNNQPHHVYNVGFIQTVTSVDASFGATVSGRSKATESNFDETVELKYDPDLEAFVEKRIGKNFVLRFSVQDILRRTKSETFRKYDGNSVAEILANRRAGDIDEFELERENAGPLYQVTIRAAF</sequence>
<dbReference type="InterPro" id="IPR012910">
    <property type="entry name" value="Plug_dom"/>
</dbReference>
<feature type="domain" description="TonB-dependent receptor-like beta-barrel" evidence="12">
    <location>
        <begin position="354"/>
        <end position="662"/>
    </location>
</feature>
<keyword evidence="3 8" id="KW-1134">Transmembrane beta strand</keyword>
<dbReference type="Gene3D" id="2.40.170.20">
    <property type="entry name" value="TonB-dependent receptor, beta-barrel domain"/>
    <property type="match status" value="1"/>
</dbReference>
<keyword evidence="15" id="KW-1185">Reference proteome</keyword>
<evidence type="ECO:0000313" key="14">
    <source>
        <dbReference type="EMBL" id="MEN2787130.1"/>
    </source>
</evidence>
<evidence type="ECO:0000256" key="1">
    <source>
        <dbReference type="ARBA" id="ARBA00004571"/>
    </source>
</evidence>
<evidence type="ECO:0000256" key="6">
    <source>
        <dbReference type="ARBA" id="ARBA00023136"/>
    </source>
</evidence>
<feature type="compositionally biased region" description="Basic and acidic residues" evidence="10">
    <location>
        <begin position="225"/>
        <end position="235"/>
    </location>
</feature>
<dbReference type="PANTHER" id="PTHR40980">
    <property type="entry name" value="PLUG DOMAIN-CONTAINING PROTEIN"/>
    <property type="match status" value="1"/>
</dbReference>
<dbReference type="Pfam" id="PF00593">
    <property type="entry name" value="TonB_dep_Rec_b-barrel"/>
    <property type="match status" value="1"/>
</dbReference>
<evidence type="ECO:0000256" key="11">
    <source>
        <dbReference type="SAM" id="SignalP"/>
    </source>
</evidence>
<keyword evidence="14" id="KW-0675">Receptor</keyword>